<keyword evidence="9" id="KW-1185">Reference proteome</keyword>
<evidence type="ECO:0000259" key="8">
    <source>
        <dbReference type="Pfam" id="PF26037"/>
    </source>
</evidence>
<dbReference type="PANTHER" id="PTHR21041:SF9">
    <property type="entry name" value="DENDRITIC CELL-SPECIFIC TRANSMEMBRANE PROTEIN-LIKE DOMAIN-CONTAINING PROTEIN"/>
    <property type="match status" value="1"/>
</dbReference>
<evidence type="ECO:0000256" key="1">
    <source>
        <dbReference type="ARBA" id="ARBA00004141"/>
    </source>
</evidence>
<feature type="compositionally biased region" description="Basic residues" evidence="5">
    <location>
        <begin position="772"/>
        <end position="786"/>
    </location>
</feature>
<evidence type="ECO:0000256" key="5">
    <source>
        <dbReference type="SAM" id="MobiDB-lite"/>
    </source>
</evidence>
<reference evidence="10" key="1">
    <citation type="submission" date="2025-08" db="UniProtKB">
        <authorList>
            <consortium name="RefSeq"/>
        </authorList>
    </citation>
    <scope>IDENTIFICATION</scope>
</reference>
<accession>A0A3Q0IUH5</accession>
<sequence>MSHFLRVLKAIDLQSQQQRLEREKQFSLNLSSNIRPSYTLSDKLYMFYVDYVRCGRVKAKWRRMTSGPGDEGGIIRHIALAKTRLLTPGTYANFNLKSIIGFLSGIALTYLFFAFLLITAFDVTTATWVCTLLGPVLSLGLAFSANVRCVTLLVLPQFFSQQGRQILLAYAFLLAATGPAQNTFHNMNILSDSLACTQDQLATASKNIQELISVPFNALSDSMKRVMNSLKDIVQRVKFKHKKCRFQELISVPFNALSDSMKRVMNSLKDIVQRVKDILLTFKRLVLAIMATIKAAFDWLESSINVCNKKLGTPYERCMRMLGEASDDCKSYVGAPVCYSVKWIDYLCDFLDWVVNGESIFGVIRVKMREFGRHVKTLFYVSISVKHSYGFETNQSRQYGDVTGGILGEIKARSATLMQLADWASFTSVFILFTLYMLYQVLFYRFRFLHSLTFDNRFITSDLVDIDWRRTLHNRETILPLSRRERSKYVTLLSARMIERERRMFVKSAVFLSVSTFKLVIYLLLDYSLYWVLSIIRTHGRVRTNPRGLTPLSLNVDGEGVVADILKSVIASFKFVGAVMDIDTLPCLPDPVPPDVPRYRQILALIGVTWVIAMLQPFGLRLRHYVMCLYHPDIAKQRSVWLYNHILRKRSSFVKYMRRELRRKFSRSTNVLSASNATRINVKQRLLSWIPFLNYFMRDDVKNACLVCGTFQTEGITLHHCPTPGCIGTYCDECFADLHNVCTICKSPLEYGDLSDVSEEKDSSDDEQAKEQKRHKRQQRKKKLTAKRNQLLSKLKRLKSQRPFKKQTNQEEEIELVLPLYREYRVDATEPHTALNTSDDENKSQYAYPNQAFNSDGDENSSNNALNTSDDENKSRYAYPNQAFHSDGDENSSDEDDDTFYDDSDLPDSDMPAPNESRDRGFIQPCRVDLTSGDIFEQSLPLCTVDWTRDGTTNRNRGGESRVRSVQDIFCRPKKIG</sequence>
<gene>
    <name evidence="10" type="primary">LOC103507320</name>
</gene>
<dbReference type="STRING" id="121845.A0A3Q0IUH5"/>
<feature type="region of interest" description="Disordered" evidence="5">
    <location>
        <begin position="832"/>
        <end position="921"/>
    </location>
</feature>
<dbReference type="Pfam" id="PF07782">
    <property type="entry name" value="DC_STAMP"/>
    <property type="match status" value="1"/>
</dbReference>
<organism evidence="9 10">
    <name type="scientific">Diaphorina citri</name>
    <name type="common">Asian citrus psyllid</name>
    <dbReference type="NCBI Taxonomy" id="121845"/>
    <lineage>
        <taxon>Eukaryota</taxon>
        <taxon>Metazoa</taxon>
        <taxon>Ecdysozoa</taxon>
        <taxon>Arthropoda</taxon>
        <taxon>Hexapoda</taxon>
        <taxon>Insecta</taxon>
        <taxon>Pterygota</taxon>
        <taxon>Neoptera</taxon>
        <taxon>Paraneoptera</taxon>
        <taxon>Hemiptera</taxon>
        <taxon>Sternorrhyncha</taxon>
        <taxon>Psylloidea</taxon>
        <taxon>Psyllidae</taxon>
        <taxon>Diaphorininae</taxon>
        <taxon>Diaphorina</taxon>
    </lineage>
</organism>
<dbReference type="PANTHER" id="PTHR21041">
    <property type="entry name" value="DENDRITIC CELL-SPECIFIC TRANSMEMBRANE PROTEIN"/>
    <property type="match status" value="1"/>
</dbReference>
<evidence type="ECO:0000256" key="4">
    <source>
        <dbReference type="ARBA" id="ARBA00023136"/>
    </source>
</evidence>
<dbReference type="Pfam" id="PF26037">
    <property type="entry name" value="zf-RING_DCST1_C"/>
    <property type="match status" value="1"/>
</dbReference>
<keyword evidence="3 6" id="KW-1133">Transmembrane helix</keyword>
<feature type="domain" description="Dendritic cell-specific transmembrane protein-like" evidence="7">
    <location>
        <begin position="454"/>
        <end position="643"/>
    </location>
</feature>
<dbReference type="Proteomes" id="UP000079169">
    <property type="component" value="Unplaced"/>
</dbReference>
<proteinExistence type="predicted"/>
<dbReference type="InterPro" id="IPR012858">
    <property type="entry name" value="DC_STAMP-like"/>
</dbReference>
<dbReference type="RefSeq" id="XP_026678015.1">
    <property type="nucleotide sequence ID" value="XM_026822214.1"/>
</dbReference>
<evidence type="ECO:0000256" key="6">
    <source>
        <dbReference type="SAM" id="Phobius"/>
    </source>
</evidence>
<feature type="compositionally biased region" description="Polar residues" evidence="5">
    <location>
        <begin position="844"/>
        <end position="868"/>
    </location>
</feature>
<feature type="compositionally biased region" description="Acidic residues" evidence="5">
    <location>
        <begin position="889"/>
        <end position="908"/>
    </location>
</feature>
<name>A0A3Q0IUH5_DIACI</name>
<comment type="subcellular location">
    <subcellularLocation>
        <location evidence="1">Membrane</location>
        <topology evidence="1">Multi-pass membrane protein</topology>
    </subcellularLocation>
</comment>
<dbReference type="InterPro" id="IPR058842">
    <property type="entry name" value="DCST1_C"/>
</dbReference>
<dbReference type="GeneID" id="103507320"/>
<protein>
    <submittedName>
        <fullName evidence="10">DC-STAMP domain-containing protein 2-like</fullName>
    </submittedName>
</protein>
<dbReference type="AlphaFoldDB" id="A0A3Q0IUH5"/>
<feature type="transmembrane region" description="Helical" evidence="6">
    <location>
        <begin position="423"/>
        <end position="444"/>
    </location>
</feature>
<evidence type="ECO:0000256" key="2">
    <source>
        <dbReference type="ARBA" id="ARBA00022692"/>
    </source>
</evidence>
<dbReference type="KEGG" id="dci:103507320"/>
<keyword evidence="2 6" id="KW-0812">Transmembrane</keyword>
<dbReference type="PaxDb" id="121845-A0A3Q0IUH5"/>
<dbReference type="InterPro" id="IPR051856">
    <property type="entry name" value="CSR-E3_Ligase_Protein"/>
</dbReference>
<feature type="transmembrane region" description="Helical" evidence="6">
    <location>
        <begin position="167"/>
        <end position="184"/>
    </location>
</feature>
<dbReference type="Pfam" id="PF26039">
    <property type="entry name" value="Dcst2"/>
    <property type="match status" value="1"/>
</dbReference>
<feature type="transmembrane region" description="Helical" evidence="6">
    <location>
        <begin position="99"/>
        <end position="121"/>
    </location>
</feature>
<feature type="transmembrane region" description="Helical" evidence="6">
    <location>
        <begin position="504"/>
        <end position="525"/>
    </location>
</feature>
<evidence type="ECO:0000256" key="3">
    <source>
        <dbReference type="ARBA" id="ARBA00022989"/>
    </source>
</evidence>
<feature type="region of interest" description="Disordered" evidence="5">
    <location>
        <begin position="756"/>
        <end position="786"/>
    </location>
</feature>
<feature type="domain" description="E3 ubiquitin-protein ligase DCST1-like C-terminal" evidence="8">
    <location>
        <begin position="704"/>
        <end position="748"/>
    </location>
</feature>
<evidence type="ECO:0000313" key="10">
    <source>
        <dbReference type="RefSeq" id="XP_026678015.1"/>
    </source>
</evidence>
<dbReference type="GO" id="GO:0016020">
    <property type="term" value="C:membrane"/>
    <property type="evidence" value="ECO:0007669"/>
    <property type="project" value="UniProtKB-SubCell"/>
</dbReference>
<feature type="transmembrane region" description="Helical" evidence="6">
    <location>
        <begin position="133"/>
        <end position="155"/>
    </location>
</feature>
<evidence type="ECO:0000313" key="9">
    <source>
        <dbReference type="Proteomes" id="UP000079169"/>
    </source>
</evidence>
<evidence type="ECO:0000259" key="7">
    <source>
        <dbReference type="Pfam" id="PF07782"/>
    </source>
</evidence>
<keyword evidence="4 6" id="KW-0472">Membrane</keyword>
<feature type="compositionally biased region" description="Acidic residues" evidence="5">
    <location>
        <begin position="756"/>
        <end position="768"/>
    </location>
</feature>